<proteinExistence type="predicted"/>
<dbReference type="InterPro" id="IPR027417">
    <property type="entry name" value="P-loop_NTPase"/>
</dbReference>
<gene>
    <name evidence="2" type="ORF">CPT_Paxi_026</name>
</gene>
<dbReference type="GO" id="GO:0016887">
    <property type="term" value="F:ATP hydrolysis activity"/>
    <property type="evidence" value="ECO:0007669"/>
    <property type="project" value="InterPro"/>
</dbReference>
<feature type="domain" description="ATPase AAA-type core" evidence="1">
    <location>
        <begin position="26"/>
        <end position="141"/>
    </location>
</feature>
<evidence type="ECO:0000313" key="2">
    <source>
        <dbReference type="EMBL" id="QYW01797.1"/>
    </source>
</evidence>
<reference evidence="2" key="1">
    <citation type="submission" date="2021-06" db="EMBL/GenBank/DDBJ databases">
        <title>Complete genome sequence of Stenotrophomonas maltophilia phage Paxi.</title>
        <authorList>
            <person name="Jeon E."/>
            <person name="Hudson A."/>
            <person name="Talcott A."/>
            <person name="Clark J."/>
            <person name="Liu M."/>
            <person name="Burrowes B."/>
        </authorList>
    </citation>
    <scope>NUCLEOTIDE SEQUENCE</scope>
</reference>
<evidence type="ECO:0000313" key="3">
    <source>
        <dbReference type="Proteomes" id="UP000827185"/>
    </source>
</evidence>
<dbReference type="Proteomes" id="UP000827185">
    <property type="component" value="Segment"/>
</dbReference>
<dbReference type="SUPFAM" id="SSF52540">
    <property type="entry name" value="P-loop containing nucleoside triphosphate hydrolases"/>
    <property type="match status" value="1"/>
</dbReference>
<protein>
    <submittedName>
        <fullName evidence="2">AAA-ATPase</fullName>
    </submittedName>
</protein>
<keyword evidence="3" id="KW-1185">Reference proteome</keyword>
<dbReference type="EMBL" id="MZ326856">
    <property type="protein sequence ID" value="QYW01797.1"/>
    <property type="molecule type" value="Genomic_DNA"/>
</dbReference>
<sequence length="347" mass="38751">MELLSVNTRELKSMLSICMESNLVPMIHGSPGIGKSAVTHGVADDYELHLIDHRLSTAAPEDQTGLPFRDGDRARFMPFADLFPIAGDKIPTGKQGWLLFLDEINSAPKSVMASAYKLILDRMTGQHKLHDNVMIIAAGNLKTDRAITNDIGTALQSRMIHLELKVDHKIWMEDVALKHNYDDRIVGFLSMFPDKLMDFRPDHNDRTFCCPRTWEFMNRLMHNLDGSPRAVTQANAALYAGTITSGVATEFLTYCKHAAELIRIEDVLKAPAECKVPYEAAVKYATTTHLLSAVKADTLGPVLEYVTRYDASFKIMFARQLAIRHPTLAGHPAFAQFLSKMTHLLNA</sequence>
<dbReference type="Pfam" id="PF00004">
    <property type="entry name" value="AAA"/>
    <property type="match status" value="1"/>
</dbReference>
<evidence type="ECO:0000259" key="1">
    <source>
        <dbReference type="Pfam" id="PF00004"/>
    </source>
</evidence>
<name>A0AAE8BI19_9CAUD</name>
<dbReference type="CDD" id="cd00009">
    <property type="entry name" value="AAA"/>
    <property type="match status" value="1"/>
</dbReference>
<dbReference type="InterPro" id="IPR003959">
    <property type="entry name" value="ATPase_AAA_core"/>
</dbReference>
<dbReference type="Gene3D" id="3.40.50.300">
    <property type="entry name" value="P-loop containing nucleotide triphosphate hydrolases"/>
    <property type="match status" value="1"/>
</dbReference>
<dbReference type="GO" id="GO:0005524">
    <property type="term" value="F:ATP binding"/>
    <property type="evidence" value="ECO:0007669"/>
    <property type="project" value="InterPro"/>
</dbReference>
<accession>A0AAE8BI19</accession>
<organism evidence="2 3">
    <name type="scientific">Stenotrophomonas phage Paxi</name>
    <dbReference type="NCBI Taxonomy" id="2859653"/>
    <lineage>
        <taxon>Viruses</taxon>
        <taxon>Duplodnaviria</taxon>
        <taxon>Heunggongvirae</taxon>
        <taxon>Uroviricota</taxon>
        <taxon>Caudoviricetes</taxon>
        <taxon>Schitoviridae</taxon>
        <taxon>Pokkenvirus</taxon>
        <taxon>Pokkenvirus paxi</taxon>
    </lineage>
</organism>